<feature type="region of interest" description="Disordered" evidence="1">
    <location>
        <begin position="16"/>
        <end position="61"/>
    </location>
</feature>
<sequence>MIPPFSRPCNKVTLLHDEHAAKVKAPAPKPSGKKRARVEVDDSDEEEENLSLGEDCQQSTVSTSTQFIIPSRSVTPSPADAPSTTTDTN</sequence>
<gene>
    <name evidence="2" type="ORF">VKT23_008593</name>
</gene>
<evidence type="ECO:0000313" key="3">
    <source>
        <dbReference type="Proteomes" id="UP001498398"/>
    </source>
</evidence>
<organism evidence="2 3">
    <name type="scientific">Marasmiellus scandens</name>
    <dbReference type="NCBI Taxonomy" id="2682957"/>
    <lineage>
        <taxon>Eukaryota</taxon>
        <taxon>Fungi</taxon>
        <taxon>Dikarya</taxon>
        <taxon>Basidiomycota</taxon>
        <taxon>Agaricomycotina</taxon>
        <taxon>Agaricomycetes</taxon>
        <taxon>Agaricomycetidae</taxon>
        <taxon>Agaricales</taxon>
        <taxon>Marasmiineae</taxon>
        <taxon>Omphalotaceae</taxon>
        <taxon>Marasmiellus</taxon>
    </lineage>
</organism>
<proteinExistence type="predicted"/>
<accession>A0ABR1JJ60</accession>
<evidence type="ECO:0000256" key="1">
    <source>
        <dbReference type="SAM" id="MobiDB-lite"/>
    </source>
</evidence>
<reference evidence="2 3" key="1">
    <citation type="submission" date="2024-01" db="EMBL/GenBank/DDBJ databases">
        <title>A draft genome for the cacao thread blight pathogen Marasmiellus scandens.</title>
        <authorList>
            <person name="Baruah I.K."/>
            <person name="Leung J."/>
            <person name="Bukari Y."/>
            <person name="Amoako-Attah I."/>
            <person name="Meinhardt L.W."/>
            <person name="Bailey B.A."/>
            <person name="Cohen S.P."/>
        </authorList>
    </citation>
    <scope>NUCLEOTIDE SEQUENCE [LARGE SCALE GENOMIC DNA]</scope>
    <source>
        <strain evidence="2 3">GH-19</strain>
    </source>
</reference>
<name>A0ABR1JJ60_9AGAR</name>
<feature type="compositionally biased region" description="Low complexity" evidence="1">
    <location>
        <begin position="75"/>
        <end position="89"/>
    </location>
</feature>
<dbReference type="EMBL" id="JBANRG010000013">
    <property type="protein sequence ID" value="KAK7461415.1"/>
    <property type="molecule type" value="Genomic_DNA"/>
</dbReference>
<evidence type="ECO:0000313" key="2">
    <source>
        <dbReference type="EMBL" id="KAK7461415.1"/>
    </source>
</evidence>
<dbReference type="Proteomes" id="UP001498398">
    <property type="component" value="Unassembled WGS sequence"/>
</dbReference>
<keyword evidence="3" id="KW-1185">Reference proteome</keyword>
<feature type="region of interest" description="Disordered" evidence="1">
    <location>
        <begin position="70"/>
        <end position="89"/>
    </location>
</feature>
<protein>
    <submittedName>
        <fullName evidence="2">Uncharacterized protein</fullName>
    </submittedName>
</protein>
<comment type="caution">
    <text evidence="2">The sequence shown here is derived from an EMBL/GenBank/DDBJ whole genome shotgun (WGS) entry which is preliminary data.</text>
</comment>